<keyword evidence="2" id="KW-1185">Reference proteome</keyword>
<reference evidence="1" key="1">
    <citation type="submission" date="2022-07" db="EMBL/GenBank/DDBJ databases">
        <title>Taxonomy of Novel Oxalotrophic and Methylotrophic Bacteria.</title>
        <authorList>
            <person name="Sahin N."/>
            <person name="Tani A."/>
        </authorList>
    </citation>
    <scope>NUCLEOTIDE SEQUENCE</scope>
    <source>
        <strain evidence="1">Y10</strain>
    </source>
</reference>
<dbReference type="RefSeq" id="WP_281763449.1">
    <property type="nucleotide sequence ID" value="NZ_BRVO01000001.1"/>
</dbReference>
<evidence type="ECO:0000313" key="2">
    <source>
        <dbReference type="Proteomes" id="UP001143543"/>
    </source>
</evidence>
<evidence type="ECO:0008006" key="3">
    <source>
        <dbReference type="Google" id="ProtNLM"/>
    </source>
</evidence>
<gene>
    <name evidence="1" type="ORF">Y10_01510</name>
</gene>
<comment type="caution">
    <text evidence="1">The sequence shown here is derived from an EMBL/GenBank/DDBJ whole genome shotgun (WGS) entry which is preliminary data.</text>
</comment>
<organism evidence="1 2">
    <name type="scientific">Neptunitalea lumnitzerae</name>
    <dbReference type="NCBI Taxonomy" id="2965509"/>
    <lineage>
        <taxon>Bacteria</taxon>
        <taxon>Pseudomonadati</taxon>
        <taxon>Bacteroidota</taxon>
        <taxon>Flavobacteriia</taxon>
        <taxon>Flavobacteriales</taxon>
        <taxon>Flavobacteriaceae</taxon>
        <taxon>Neptunitalea</taxon>
    </lineage>
</organism>
<dbReference type="Gene3D" id="3.80.10.10">
    <property type="entry name" value="Ribonuclease Inhibitor"/>
    <property type="match status" value="1"/>
</dbReference>
<dbReference type="PROSITE" id="PS51257">
    <property type="entry name" value="PROKAR_LIPOPROTEIN"/>
    <property type="match status" value="1"/>
</dbReference>
<sequence>MRKTILGALLLAAVFIGCSDDEETTITDFGEALYFPDEAFKAALVENPAINTNGNTEIEELEAENFTGSIVAPSKGIQDATGIAYFVNATGISLYNNNLTTIDVSNNTKVTQLLLEQNSLTSIDVSNLTELTDFKCHSNALTEANLANGNNANMTRMEIQTNIYLPCIKVDALPVPTTGWNKDSDATYGTDCF</sequence>
<name>A0ABQ5MEJ5_9FLAO</name>
<accession>A0ABQ5MEJ5</accession>
<dbReference type="SUPFAM" id="SSF52058">
    <property type="entry name" value="L domain-like"/>
    <property type="match status" value="1"/>
</dbReference>
<dbReference type="InterPro" id="IPR032675">
    <property type="entry name" value="LRR_dom_sf"/>
</dbReference>
<dbReference type="EMBL" id="BRVO01000001">
    <property type="protein sequence ID" value="GLB47783.1"/>
    <property type="molecule type" value="Genomic_DNA"/>
</dbReference>
<proteinExistence type="predicted"/>
<evidence type="ECO:0000313" key="1">
    <source>
        <dbReference type="EMBL" id="GLB47783.1"/>
    </source>
</evidence>
<protein>
    <recommendedName>
        <fullName evidence="3">Leucine-rich repeat domain-containing protein</fullName>
    </recommendedName>
</protein>
<dbReference type="Proteomes" id="UP001143543">
    <property type="component" value="Unassembled WGS sequence"/>
</dbReference>